<dbReference type="Gene3D" id="2.60.120.40">
    <property type="match status" value="1"/>
</dbReference>
<dbReference type="STRING" id="227084.SAMN05421855_10115"/>
<keyword evidence="3" id="KW-1185">Reference proteome</keyword>
<evidence type="ECO:0000256" key="1">
    <source>
        <dbReference type="SAM" id="SignalP"/>
    </source>
</evidence>
<protein>
    <recommendedName>
        <fullName evidence="4">C1q domain-containing protein</fullName>
    </recommendedName>
</protein>
<name>A0A1G7BVY7_9FLAO</name>
<feature type="chain" id="PRO_5011534626" description="C1q domain-containing protein" evidence="1">
    <location>
        <begin position="37"/>
        <end position="245"/>
    </location>
</feature>
<evidence type="ECO:0000313" key="2">
    <source>
        <dbReference type="EMBL" id="SDE30526.1"/>
    </source>
</evidence>
<evidence type="ECO:0000313" key="3">
    <source>
        <dbReference type="Proteomes" id="UP000199321"/>
    </source>
</evidence>
<dbReference type="AlphaFoldDB" id="A0A1G7BVY7"/>
<reference evidence="2 3" key="1">
    <citation type="submission" date="2016-10" db="EMBL/GenBank/DDBJ databases">
        <authorList>
            <person name="de Groot N.N."/>
        </authorList>
    </citation>
    <scope>NUCLEOTIDE SEQUENCE [LARGE SCALE GENOMIC DNA]</scope>
    <source>
        <strain evidence="2 3">DSM 16195</strain>
    </source>
</reference>
<feature type="signal peptide" evidence="1">
    <location>
        <begin position="1"/>
        <end position="36"/>
    </location>
</feature>
<dbReference type="InterPro" id="IPR008983">
    <property type="entry name" value="Tumour_necrosis_fac-like_dom"/>
</dbReference>
<dbReference type="EMBL" id="FNBA01000001">
    <property type="protein sequence ID" value="SDE30526.1"/>
    <property type="molecule type" value="Genomic_DNA"/>
</dbReference>
<keyword evidence="1" id="KW-0732">Signal</keyword>
<proteinExistence type="predicted"/>
<accession>A0A1G7BVY7</accession>
<sequence>MTIYLSYFYNKFFFMPQRFILTLLLCATLQTLTAQVGIGTITLDDGSALEIESTTGALVPPRMSTTDMNLIPTPLEGAIVFNSTEHALFIFKNGTWQSLSNGSLVVNRSFGNSNNVITGDDNTYANFPIGATEVIATDASLYDVTANGTVTVKASGVYQMSASFSTTNMPSGNKKYIIAVTKNGSLIGYLSRGFSSLPSQDYWGTSGTLMYPLAANDVLRFQYVLNNGGTNLNAKFFNFGVSKLQ</sequence>
<evidence type="ECO:0008006" key="4">
    <source>
        <dbReference type="Google" id="ProtNLM"/>
    </source>
</evidence>
<dbReference type="Proteomes" id="UP000199321">
    <property type="component" value="Unassembled WGS sequence"/>
</dbReference>
<organism evidence="2 3">
    <name type="scientific">Ulvibacter litoralis</name>
    <dbReference type="NCBI Taxonomy" id="227084"/>
    <lineage>
        <taxon>Bacteria</taxon>
        <taxon>Pseudomonadati</taxon>
        <taxon>Bacteroidota</taxon>
        <taxon>Flavobacteriia</taxon>
        <taxon>Flavobacteriales</taxon>
        <taxon>Flavobacteriaceae</taxon>
        <taxon>Ulvibacter</taxon>
    </lineage>
</organism>
<gene>
    <name evidence="2" type="ORF">SAMN05421855_10115</name>
</gene>